<dbReference type="Gene3D" id="3.40.50.720">
    <property type="entry name" value="NAD(P)-binding Rossmann-like Domain"/>
    <property type="match status" value="1"/>
</dbReference>
<dbReference type="SUPFAM" id="SSF51735">
    <property type="entry name" value="NAD(P)-binding Rossmann-fold domains"/>
    <property type="match status" value="1"/>
</dbReference>
<dbReference type="InterPro" id="IPR036291">
    <property type="entry name" value="NAD(P)-bd_dom_sf"/>
</dbReference>
<sequence>MVNDKKSRRWDIDQTLKESISQNTMKAYTKSKYGGPEILQLEEVEKPSLKDDHILVKVEANSANPADWHILRGKPFFARFTFGLFKPKDKILGADFAGIVEEVGNNVTNFKIGDRVFGATLKGGTFAEYTCVPANVCGIIPEGSEFPEMASTPIAGITALQALVTHGQVKEGESVLINGTSGGVGHFAVQIAKAYGAKVTGVCSSKNKDFVKGLGDDEVIAYDKENIHKHNGKYDLIVDTHGNLFMQDFKRMGKRGVLVGFTTMKHMMWLLIKAGFSKFPLVQFTAEANTKDIETLSTLIQSRKVKVHIDRIYPFTKIPEAIGYIEAMRTRGKVAMVWDVIEEMEGVNEVAKSTSSEQ</sequence>
<dbReference type="PANTHER" id="PTHR44013:SF1">
    <property type="entry name" value="ZINC-TYPE ALCOHOL DEHYDROGENASE-LIKE PROTEIN C16A3.02C"/>
    <property type="match status" value="1"/>
</dbReference>
<dbReference type="InterPro" id="IPR011032">
    <property type="entry name" value="GroES-like_sf"/>
</dbReference>
<dbReference type="RefSeq" id="WP_346751733.1">
    <property type="nucleotide sequence ID" value="NZ_JAUJEA010000003.1"/>
</dbReference>
<keyword evidence="3" id="KW-1185">Reference proteome</keyword>
<comment type="caution">
    <text evidence="2">The sequence shown here is derived from an EMBL/GenBank/DDBJ whole genome shotgun (WGS) entry which is preliminary data.</text>
</comment>
<protein>
    <submittedName>
        <fullName evidence="2">NAD(P)-dependent alcohol dehydrogenase</fullName>
    </submittedName>
</protein>
<gene>
    <name evidence="2" type="ORF">QQ008_10040</name>
</gene>
<dbReference type="InterPro" id="IPR020843">
    <property type="entry name" value="ER"/>
</dbReference>
<accession>A0ABT8KQ99</accession>
<organism evidence="2 3">
    <name type="scientific">Splendidivirga corallicola</name>
    <dbReference type="NCBI Taxonomy" id="3051826"/>
    <lineage>
        <taxon>Bacteria</taxon>
        <taxon>Pseudomonadati</taxon>
        <taxon>Bacteroidota</taxon>
        <taxon>Cytophagia</taxon>
        <taxon>Cytophagales</taxon>
        <taxon>Splendidivirgaceae</taxon>
        <taxon>Splendidivirga</taxon>
    </lineage>
</organism>
<reference evidence="2" key="1">
    <citation type="submission" date="2023-06" db="EMBL/GenBank/DDBJ databases">
        <title>Genomic of Parafulvivirga corallium.</title>
        <authorList>
            <person name="Wang G."/>
        </authorList>
    </citation>
    <scope>NUCLEOTIDE SEQUENCE</scope>
    <source>
        <strain evidence="2">BMA10</strain>
    </source>
</reference>
<dbReference type="Gene3D" id="3.90.180.10">
    <property type="entry name" value="Medium-chain alcohol dehydrogenases, catalytic domain"/>
    <property type="match status" value="1"/>
</dbReference>
<proteinExistence type="predicted"/>
<feature type="domain" description="Enoyl reductase (ER)" evidence="1">
    <location>
        <begin position="34"/>
        <end position="336"/>
    </location>
</feature>
<evidence type="ECO:0000313" key="3">
    <source>
        <dbReference type="Proteomes" id="UP001172082"/>
    </source>
</evidence>
<dbReference type="SUPFAM" id="SSF50129">
    <property type="entry name" value="GroES-like"/>
    <property type="match status" value="1"/>
</dbReference>
<dbReference type="InterPro" id="IPR013154">
    <property type="entry name" value="ADH-like_N"/>
</dbReference>
<evidence type="ECO:0000313" key="2">
    <source>
        <dbReference type="EMBL" id="MDN5201705.1"/>
    </source>
</evidence>
<dbReference type="CDD" id="cd08267">
    <property type="entry name" value="MDR1"/>
    <property type="match status" value="1"/>
</dbReference>
<dbReference type="PANTHER" id="PTHR44013">
    <property type="entry name" value="ZINC-TYPE ALCOHOL DEHYDROGENASE-LIKE PROTEIN C16A3.02C"/>
    <property type="match status" value="1"/>
</dbReference>
<dbReference type="EMBL" id="JAUJEA010000003">
    <property type="protein sequence ID" value="MDN5201705.1"/>
    <property type="molecule type" value="Genomic_DNA"/>
</dbReference>
<name>A0ABT8KQ99_9BACT</name>
<evidence type="ECO:0000259" key="1">
    <source>
        <dbReference type="SMART" id="SM00829"/>
    </source>
</evidence>
<dbReference type="SMART" id="SM00829">
    <property type="entry name" value="PKS_ER"/>
    <property type="match status" value="1"/>
</dbReference>
<dbReference type="Proteomes" id="UP001172082">
    <property type="component" value="Unassembled WGS sequence"/>
</dbReference>
<dbReference type="InterPro" id="IPR052733">
    <property type="entry name" value="Chloroplast_QOR"/>
</dbReference>
<dbReference type="Pfam" id="PF08240">
    <property type="entry name" value="ADH_N"/>
    <property type="match status" value="1"/>
</dbReference>
<dbReference type="Pfam" id="PF13602">
    <property type="entry name" value="ADH_zinc_N_2"/>
    <property type="match status" value="1"/>
</dbReference>